<keyword evidence="6" id="KW-1185">Reference proteome</keyword>
<evidence type="ECO:0000259" key="4">
    <source>
        <dbReference type="PROSITE" id="PS01124"/>
    </source>
</evidence>
<dbReference type="STRING" id="370979.SAMN05443663_102632"/>
<dbReference type="RefSeq" id="WP_073414700.1">
    <property type="nucleotide sequence ID" value="NZ_FQWC01000002.1"/>
</dbReference>
<name>A0A1M5J7D2_9FLAO</name>
<dbReference type="PROSITE" id="PS01124">
    <property type="entry name" value="HTH_ARAC_FAMILY_2"/>
    <property type="match status" value="1"/>
</dbReference>
<evidence type="ECO:0000313" key="6">
    <source>
        <dbReference type="Proteomes" id="UP000184071"/>
    </source>
</evidence>
<protein>
    <submittedName>
        <fullName evidence="5">Helix-turn-helix domain-containing protein</fullName>
    </submittedName>
</protein>
<evidence type="ECO:0000256" key="2">
    <source>
        <dbReference type="ARBA" id="ARBA00023125"/>
    </source>
</evidence>
<dbReference type="PANTHER" id="PTHR43280">
    <property type="entry name" value="ARAC-FAMILY TRANSCRIPTIONAL REGULATOR"/>
    <property type="match status" value="1"/>
</dbReference>
<reference evidence="6" key="1">
    <citation type="submission" date="2016-11" db="EMBL/GenBank/DDBJ databases">
        <authorList>
            <person name="Varghese N."/>
            <person name="Submissions S."/>
        </authorList>
    </citation>
    <scope>NUCLEOTIDE SEQUENCE [LARGE SCALE GENOMIC DNA]</scope>
    <source>
        <strain evidence="6">DSM 17963</strain>
    </source>
</reference>
<keyword evidence="3" id="KW-0804">Transcription</keyword>
<dbReference type="GO" id="GO:0003700">
    <property type="term" value="F:DNA-binding transcription factor activity"/>
    <property type="evidence" value="ECO:0007669"/>
    <property type="project" value="InterPro"/>
</dbReference>
<keyword evidence="1" id="KW-0805">Transcription regulation</keyword>
<dbReference type="AlphaFoldDB" id="A0A1M5J7D2"/>
<keyword evidence="2" id="KW-0238">DNA-binding</keyword>
<feature type="domain" description="HTH araC/xylS-type" evidence="4">
    <location>
        <begin position="188"/>
        <end position="286"/>
    </location>
</feature>
<evidence type="ECO:0000256" key="1">
    <source>
        <dbReference type="ARBA" id="ARBA00023015"/>
    </source>
</evidence>
<evidence type="ECO:0000256" key="3">
    <source>
        <dbReference type="ARBA" id="ARBA00023163"/>
    </source>
</evidence>
<dbReference type="SUPFAM" id="SSF46689">
    <property type="entry name" value="Homeodomain-like"/>
    <property type="match status" value="2"/>
</dbReference>
<sequence length="286" mass="33511">MDITNLPEDLWEHNETHTSDLQIFNYEVYKNGSRNKIGLNKNVFSFLLDGQKNIHFSNDIISINETQSLLITSNNVLVTELVGVSSYRCLLFFFSHKNITDFFLKHSHSFSQNASDKKITDIPYFLLEKDNFIIHYIHSLQQIFGLQQSISQKILELKFEEIMLYLADKYGTVFLDYLHYLLINERELSFKMVIEKNLYTNLNIDEIAFLCNMSASTFKRKFISIYQKSPGKWFQQKRLNKAKELLHNNQVTPSEIFMDFGYGSLSNFSAAFKNEFGYSPNHIHSN</sequence>
<evidence type="ECO:0000313" key="5">
    <source>
        <dbReference type="EMBL" id="SHG36452.1"/>
    </source>
</evidence>
<dbReference type="Pfam" id="PF12833">
    <property type="entry name" value="HTH_18"/>
    <property type="match status" value="1"/>
</dbReference>
<dbReference type="InterPro" id="IPR018060">
    <property type="entry name" value="HTH_AraC"/>
</dbReference>
<accession>A0A1M5J7D2</accession>
<dbReference type="InterPro" id="IPR009057">
    <property type="entry name" value="Homeodomain-like_sf"/>
</dbReference>
<dbReference type="Proteomes" id="UP000184071">
    <property type="component" value="Unassembled WGS sequence"/>
</dbReference>
<dbReference type="OrthoDB" id="4480133at2"/>
<dbReference type="Pfam" id="PF22200">
    <property type="entry name" value="ExsA_N"/>
    <property type="match status" value="1"/>
</dbReference>
<dbReference type="InterPro" id="IPR054015">
    <property type="entry name" value="ExsA-like_N"/>
</dbReference>
<proteinExistence type="predicted"/>
<dbReference type="PANTHER" id="PTHR43280:SF2">
    <property type="entry name" value="HTH-TYPE TRANSCRIPTIONAL REGULATOR EXSA"/>
    <property type="match status" value="1"/>
</dbReference>
<gene>
    <name evidence="5" type="ORF">SAMN05443663_102632</name>
</gene>
<dbReference type="GO" id="GO:0043565">
    <property type="term" value="F:sequence-specific DNA binding"/>
    <property type="evidence" value="ECO:0007669"/>
    <property type="project" value="InterPro"/>
</dbReference>
<dbReference type="SMART" id="SM00342">
    <property type="entry name" value="HTH_ARAC"/>
    <property type="match status" value="1"/>
</dbReference>
<dbReference type="Gene3D" id="1.10.10.60">
    <property type="entry name" value="Homeodomain-like"/>
    <property type="match status" value="2"/>
</dbReference>
<dbReference type="EMBL" id="FQWC01000002">
    <property type="protein sequence ID" value="SHG36452.1"/>
    <property type="molecule type" value="Genomic_DNA"/>
</dbReference>
<organism evidence="5 6">
    <name type="scientific">Flavobacterium defluvii</name>
    <dbReference type="NCBI Taxonomy" id="370979"/>
    <lineage>
        <taxon>Bacteria</taxon>
        <taxon>Pseudomonadati</taxon>
        <taxon>Bacteroidota</taxon>
        <taxon>Flavobacteriia</taxon>
        <taxon>Flavobacteriales</taxon>
        <taxon>Flavobacteriaceae</taxon>
        <taxon>Flavobacterium</taxon>
    </lineage>
</organism>